<dbReference type="InterPro" id="IPR014718">
    <property type="entry name" value="GH-type_carb-bd"/>
</dbReference>
<reference evidence="8 9" key="1">
    <citation type="journal article" date="2023" name="Microbiol. Resour. Announc.">
        <title>Complete Genome Sequence of Imperialibacter roseus strain P4T.</title>
        <authorList>
            <person name="Tizabi D.R."/>
            <person name="Bachvaroff T."/>
            <person name="Hill R.T."/>
        </authorList>
    </citation>
    <scope>NUCLEOTIDE SEQUENCE [LARGE SCALE GENOMIC DNA]</scope>
    <source>
        <strain evidence="8 9">P4T</strain>
    </source>
</reference>
<dbReference type="Gene3D" id="3.30.2080.10">
    <property type="entry name" value="GH92 mannosidase domain"/>
    <property type="match status" value="1"/>
</dbReference>
<dbReference type="Pfam" id="PF17678">
    <property type="entry name" value="Glyco_hydro_92N"/>
    <property type="match status" value="1"/>
</dbReference>
<dbReference type="PANTHER" id="PTHR12143:SF39">
    <property type="entry name" value="SECRETED PROTEIN"/>
    <property type="match status" value="1"/>
</dbReference>
<dbReference type="SUPFAM" id="SSF49785">
    <property type="entry name" value="Galactose-binding domain-like"/>
    <property type="match status" value="1"/>
</dbReference>
<dbReference type="Gene3D" id="1.20.1610.10">
    <property type="entry name" value="alpha-1,2-mannosidases domains"/>
    <property type="match status" value="1"/>
</dbReference>
<evidence type="ECO:0000256" key="4">
    <source>
        <dbReference type="SAM" id="SignalP"/>
    </source>
</evidence>
<feature type="domain" description="Glycosyl hydrolase family 92 N-terminal" evidence="7">
    <location>
        <begin position="28"/>
        <end position="253"/>
    </location>
</feature>
<feature type="domain" description="F5/8 type C" evidence="5">
    <location>
        <begin position="835"/>
        <end position="945"/>
    </location>
</feature>
<keyword evidence="9" id="KW-1185">Reference proteome</keyword>
<sequence>MHHKLSFIAFLLFAQVASLAAQTNNASLVNPFIGTGGHGHTYPGASMPFGMVQLSPDTRLEGWDGCGGYHYSDSLMYGFSHTHLSGTGIPDYCDILVMPFTGDVHWNNSEYRSPFSHSEEKAEPGYYEVLLKKHNILARLTTTTRSGMHEYTFEKAGEGKILLDLKHRDVVLESSMEIVNDYEVRGMRRSKSWAENQVVYFHIKFDKPIKNYGIALNDTLTSGLKTADGLNVKSYFSFDLKSDKKLAMKIGISGVSMENALLNLDAEIPGFDFEGVKKAAHTAWNRELSKIDIKGGTHDQQVAFYTALYHASLSPNTYTDVNGDYRGTDLKVHTIEKGTYYSVFSLWDTHRALHPLHTIINRTRTTDWINTFLTQYQQGGMLPVWELSGNETFCMIGYHSVPVIADAYQKGIRGFDAGLALAAMTDYAESDRFGHRQYIRQGYVSNDVDHESASKTVEYAYDDWCIAQMANWLGKKDISETYLLRAQNYKNLFDYNNRFIRGKVQGFWYAPFQASEVNNFYTEGNAWHYSFTAQQDLSGLIKLYGGKEKTAEKLEELFTTSEGLSGRDQSDVTGLIGQYAHGNEPSHHMAYLFDYVGKPWRTQELVHQISTEFYPNQPDGLIGNEDCGQMSAWFVFSAMGFYPVTPGSGVYAIGTPLFNEVKIHLENGKTFTVSAPLVSDKNIYINKITLNGKARSQTYFNHEDLANGGNLTFEMTDKPNKQLGTLEGQMPYTAIAEGDFVAVPYFNMDNFKFQDSLQVDIMSMTEGAEIFYSLNGSRLKKYTTPFWVKETAKVEAYVKRGAVNSPTVAQQFYLLPNDKTIEVLSEVYPMYTAGGNGALIDGIIGTENWKAGQWQSYYDQDFEAVVDLKTERPIKRVAVHVLQDVSPWIVYPESVTFETSNDGKIFTPLTAVKNTVPKEMSAAEVQFLGAAVNVKARYVKVKAKTGGRLPPSHESAGNPSHLFIDEVVVEY</sequence>
<dbReference type="Gene3D" id="2.60.120.260">
    <property type="entry name" value="Galactose-binding domain-like"/>
    <property type="match status" value="1"/>
</dbReference>
<evidence type="ECO:0000313" key="8">
    <source>
        <dbReference type="EMBL" id="WOK09166.1"/>
    </source>
</evidence>
<dbReference type="Pfam" id="PF00754">
    <property type="entry name" value="F5_F8_type_C"/>
    <property type="match status" value="1"/>
</dbReference>
<dbReference type="InterPro" id="IPR012939">
    <property type="entry name" value="Glyco_hydro_92"/>
</dbReference>
<evidence type="ECO:0000256" key="2">
    <source>
        <dbReference type="ARBA" id="ARBA00011245"/>
    </source>
</evidence>
<organism evidence="8 9">
    <name type="scientific">Imperialibacter roseus</name>
    <dbReference type="NCBI Taxonomy" id="1324217"/>
    <lineage>
        <taxon>Bacteria</taxon>
        <taxon>Pseudomonadati</taxon>
        <taxon>Bacteroidota</taxon>
        <taxon>Cytophagia</taxon>
        <taxon>Cytophagales</taxon>
        <taxon>Flammeovirgaceae</taxon>
        <taxon>Imperialibacter</taxon>
    </lineage>
</organism>
<comment type="subunit">
    <text evidence="2">Monomer.</text>
</comment>
<dbReference type="InterPro" id="IPR050883">
    <property type="entry name" value="PNGase"/>
</dbReference>
<feature type="signal peptide" evidence="4">
    <location>
        <begin position="1"/>
        <end position="20"/>
    </location>
</feature>
<dbReference type="GO" id="GO:0016798">
    <property type="term" value="F:hydrolase activity, acting on glycosyl bonds"/>
    <property type="evidence" value="ECO:0007669"/>
    <property type="project" value="UniProtKB-KW"/>
</dbReference>
<dbReference type="EC" id="3.2.1.-" evidence="8"/>
<dbReference type="NCBIfam" id="TIGR01180">
    <property type="entry name" value="aman2_put"/>
    <property type="match status" value="1"/>
</dbReference>
<evidence type="ECO:0000313" key="9">
    <source>
        <dbReference type="Proteomes" id="UP001302349"/>
    </source>
</evidence>
<dbReference type="PANTHER" id="PTHR12143">
    <property type="entry name" value="PEPTIDE N-GLYCANASE PNGASE -RELATED"/>
    <property type="match status" value="1"/>
</dbReference>
<dbReference type="InterPro" id="IPR000421">
    <property type="entry name" value="FA58C"/>
</dbReference>
<feature type="domain" description="Glycosyl hydrolase family 92" evidence="6">
    <location>
        <begin position="259"/>
        <end position="716"/>
    </location>
</feature>
<dbReference type="InterPro" id="IPR008979">
    <property type="entry name" value="Galactose-bd-like_sf"/>
</dbReference>
<dbReference type="InterPro" id="IPR041371">
    <property type="entry name" value="GH92_N"/>
</dbReference>
<evidence type="ECO:0000259" key="7">
    <source>
        <dbReference type="Pfam" id="PF17678"/>
    </source>
</evidence>
<name>A0ABZ0IWJ3_9BACT</name>
<evidence type="ECO:0000256" key="1">
    <source>
        <dbReference type="ARBA" id="ARBA00001913"/>
    </source>
</evidence>
<evidence type="ECO:0000259" key="6">
    <source>
        <dbReference type="Pfam" id="PF07971"/>
    </source>
</evidence>
<comment type="cofactor">
    <cofactor evidence="1">
        <name>Ca(2+)</name>
        <dbReference type="ChEBI" id="CHEBI:29108"/>
    </cofactor>
</comment>
<dbReference type="Proteomes" id="UP001302349">
    <property type="component" value="Chromosome"/>
</dbReference>
<dbReference type="Gene3D" id="2.70.98.10">
    <property type="match status" value="1"/>
</dbReference>
<dbReference type="InterPro" id="IPR005887">
    <property type="entry name" value="GH92_a_mannosidase_put"/>
</dbReference>
<keyword evidence="3" id="KW-0106">Calcium</keyword>
<dbReference type="Gene3D" id="1.20.1050.60">
    <property type="entry name" value="alpha-1,2-mannosidase"/>
    <property type="match status" value="1"/>
</dbReference>
<evidence type="ECO:0000256" key="3">
    <source>
        <dbReference type="ARBA" id="ARBA00022837"/>
    </source>
</evidence>
<evidence type="ECO:0000259" key="5">
    <source>
        <dbReference type="Pfam" id="PF00754"/>
    </source>
</evidence>
<keyword evidence="8" id="KW-0326">Glycosidase</keyword>
<keyword evidence="8" id="KW-0378">Hydrolase</keyword>
<dbReference type="Pfam" id="PF07971">
    <property type="entry name" value="Glyco_hydro_92"/>
    <property type="match status" value="1"/>
</dbReference>
<protein>
    <submittedName>
        <fullName evidence="8">GH92 family glycosyl hydrolase</fullName>
        <ecNumber evidence="8">3.2.1.-</ecNumber>
    </submittedName>
</protein>
<feature type="chain" id="PRO_5047274479" evidence="4">
    <location>
        <begin position="21"/>
        <end position="971"/>
    </location>
</feature>
<dbReference type="SUPFAM" id="SSF48208">
    <property type="entry name" value="Six-hairpin glycosidases"/>
    <property type="match status" value="1"/>
</dbReference>
<dbReference type="EMBL" id="CP136051">
    <property type="protein sequence ID" value="WOK09166.1"/>
    <property type="molecule type" value="Genomic_DNA"/>
</dbReference>
<keyword evidence="4" id="KW-0732">Signal</keyword>
<dbReference type="InterPro" id="IPR008928">
    <property type="entry name" value="6-hairpin_glycosidase_sf"/>
</dbReference>
<dbReference type="RefSeq" id="WP_317491787.1">
    <property type="nucleotide sequence ID" value="NZ_CP136051.1"/>
</dbReference>
<proteinExistence type="predicted"/>
<gene>
    <name evidence="8" type="ORF">RT717_11015</name>
</gene>
<accession>A0ABZ0IWJ3</accession>